<sequence>MDRAILELTETALSHLTPQDQLLFDRFFTNFQDAYLELFNHPLRGAFTDEEDAYFGRYVNRVIDALDRLGREDVQRLEFIWFYWIGIIEDLEESRAVTFDRRRTQIEERLDTLPIITSPTLTSIPDGENLGCLVCLEELAQSQEVIIQLPCHPSHLFHRDCIQRWLEGSLGCPTCRAEVELPPWLIPQ</sequence>
<dbReference type="GO" id="GO:0061630">
    <property type="term" value="F:ubiquitin protein ligase activity"/>
    <property type="evidence" value="ECO:0007669"/>
    <property type="project" value="TreeGrafter"/>
</dbReference>
<evidence type="ECO:0000256" key="1">
    <source>
        <dbReference type="ARBA" id="ARBA00022723"/>
    </source>
</evidence>
<protein>
    <recommendedName>
        <fullName evidence="5">RING-type domain-containing protein</fullName>
    </recommendedName>
</protein>
<evidence type="ECO:0000256" key="4">
    <source>
        <dbReference type="PROSITE-ProRule" id="PRU00175"/>
    </source>
</evidence>
<keyword evidence="3" id="KW-0862">Zinc</keyword>
<dbReference type="PANTHER" id="PTHR45931:SF3">
    <property type="entry name" value="RING ZINC FINGER-CONTAINING PROTEIN"/>
    <property type="match status" value="1"/>
</dbReference>
<evidence type="ECO:0000259" key="5">
    <source>
        <dbReference type="PROSITE" id="PS50089"/>
    </source>
</evidence>
<dbReference type="EMBL" id="VDEP01000273">
    <property type="protein sequence ID" value="KAA1114171.1"/>
    <property type="molecule type" value="Genomic_DNA"/>
</dbReference>
<keyword evidence="1" id="KW-0479">Metal-binding</keyword>
<reference evidence="6 7" key="1">
    <citation type="submission" date="2019-05" db="EMBL/GenBank/DDBJ databases">
        <title>Emergence of the Ug99 lineage of the wheat stem rust pathogen through somatic hybridization.</title>
        <authorList>
            <person name="Li F."/>
            <person name="Upadhyaya N.M."/>
            <person name="Sperschneider J."/>
            <person name="Matny O."/>
            <person name="Nguyen-Phuc H."/>
            <person name="Mago R."/>
            <person name="Raley C."/>
            <person name="Miller M.E."/>
            <person name="Silverstein K.A.T."/>
            <person name="Henningsen E."/>
            <person name="Hirsch C.D."/>
            <person name="Visser B."/>
            <person name="Pretorius Z.A."/>
            <person name="Steffenson B.J."/>
            <person name="Schwessinger B."/>
            <person name="Dodds P.N."/>
            <person name="Figueroa M."/>
        </authorList>
    </citation>
    <scope>NUCLEOTIDE SEQUENCE [LARGE SCALE GENOMIC DNA]</scope>
    <source>
        <strain evidence="6 7">Ug99</strain>
    </source>
</reference>
<dbReference type="AlphaFoldDB" id="A0A5B0QLT4"/>
<dbReference type="SMART" id="SM00184">
    <property type="entry name" value="RING"/>
    <property type="match status" value="1"/>
</dbReference>
<evidence type="ECO:0000313" key="7">
    <source>
        <dbReference type="Proteomes" id="UP000325313"/>
    </source>
</evidence>
<dbReference type="InterPro" id="IPR001841">
    <property type="entry name" value="Znf_RING"/>
</dbReference>
<proteinExistence type="predicted"/>
<dbReference type="PROSITE" id="PS50089">
    <property type="entry name" value="ZF_RING_2"/>
    <property type="match status" value="1"/>
</dbReference>
<dbReference type="InterPro" id="IPR013083">
    <property type="entry name" value="Znf_RING/FYVE/PHD"/>
</dbReference>
<organism evidence="6 7">
    <name type="scientific">Puccinia graminis f. sp. tritici</name>
    <dbReference type="NCBI Taxonomy" id="56615"/>
    <lineage>
        <taxon>Eukaryota</taxon>
        <taxon>Fungi</taxon>
        <taxon>Dikarya</taxon>
        <taxon>Basidiomycota</taxon>
        <taxon>Pucciniomycotina</taxon>
        <taxon>Pucciniomycetes</taxon>
        <taxon>Pucciniales</taxon>
        <taxon>Pucciniaceae</taxon>
        <taxon>Puccinia</taxon>
    </lineage>
</organism>
<name>A0A5B0QLT4_PUCGR</name>
<evidence type="ECO:0000313" key="6">
    <source>
        <dbReference type="EMBL" id="KAA1114171.1"/>
    </source>
</evidence>
<dbReference type="GO" id="GO:0008270">
    <property type="term" value="F:zinc ion binding"/>
    <property type="evidence" value="ECO:0007669"/>
    <property type="project" value="UniProtKB-KW"/>
</dbReference>
<dbReference type="PANTHER" id="PTHR45931">
    <property type="entry name" value="SI:CH211-59O9.10"/>
    <property type="match status" value="1"/>
</dbReference>
<dbReference type="GO" id="GO:0006511">
    <property type="term" value="P:ubiquitin-dependent protein catabolic process"/>
    <property type="evidence" value="ECO:0007669"/>
    <property type="project" value="TreeGrafter"/>
</dbReference>
<evidence type="ECO:0000256" key="2">
    <source>
        <dbReference type="ARBA" id="ARBA00022771"/>
    </source>
</evidence>
<dbReference type="Proteomes" id="UP000325313">
    <property type="component" value="Unassembled WGS sequence"/>
</dbReference>
<gene>
    <name evidence="6" type="ORF">PGTUg99_026783</name>
</gene>
<accession>A0A5B0QLT4</accession>
<dbReference type="UniPathway" id="UPA00143"/>
<dbReference type="SUPFAM" id="SSF57850">
    <property type="entry name" value="RING/U-box"/>
    <property type="match status" value="1"/>
</dbReference>
<dbReference type="InterPro" id="IPR051834">
    <property type="entry name" value="RING_finger_E3_ligase"/>
</dbReference>
<dbReference type="GO" id="GO:0016567">
    <property type="term" value="P:protein ubiquitination"/>
    <property type="evidence" value="ECO:0007669"/>
    <property type="project" value="UniProtKB-UniPathway"/>
</dbReference>
<dbReference type="FunFam" id="3.30.40.10:FF:000612">
    <property type="entry name" value="Uncharacterized protein"/>
    <property type="match status" value="1"/>
</dbReference>
<keyword evidence="2 4" id="KW-0863">Zinc-finger</keyword>
<comment type="caution">
    <text evidence="6">The sequence shown here is derived from an EMBL/GenBank/DDBJ whole genome shotgun (WGS) entry which is preliminary data.</text>
</comment>
<dbReference type="Pfam" id="PF13639">
    <property type="entry name" value="zf-RING_2"/>
    <property type="match status" value="1"/>
</dbReference>
<dbReference type="Gene3D" id="3.30.40.10">
    <property type="entry name" value="Zinc/RING finger domain, C3HC4 (zinc finger)"/>
    <property type="match status" value="1"/>
</dbReference>
<feature type="domain" description="RING-type" evidence="5">
    <location>
        <begin position="132"/>
        <end position="176"/>
    </location>
</feature>
<dbReference type="GO" id="GO:0005634">
    <property type="term" value="C:nucleus"/>
    <property type="evidence" value="ECO:0007669"/>
    <property type="project" value="TreeGrafter"/>
</dbReference>
<evidence type="ECO:0000256" key="3">
    <source>
        <dbReference type="ARBA" id="ARBA00022833"/>
    </source>
</evidence>